<reference evidence="2 3" key="1">
    <citation type="submission" date="2019-01" db="EMBL/GenBank/DDBJ databases">
        <authorList>
            <person name="Sayadi A."/>
        </authorList>
    </citation>
    <scope>NUCLEOTIDE SEQUENCE [LARGE SCALE GENOMIC DNA]</scope>
</reference>
<evidence type="ECO:0000256" key="1">
    <source>
        <dbReference type="SAM" id="MobiDB-lite"/>
    </source>
</evidence>
<evidence type="ECO:0000313" key="2">
    <source>
        <dbReference type="EMBL" id="VEN57218.1"/>
    </source>
</evidence>
<dbReference type="OrthoDB" id="10033661at2759"/>
<dbReference type="Proteomes" id="UP000410492">
    <property type="component" value="Unassembled WGS sequence"/>
</dbReference>
<gene>
    <name evidence="2" type="ORF">CALMAC_LOCUS15884</name>
</gene>
<proteinExistence type="predicted"/>
<sequence>MKILQLKVAHPSGPASAVATPGSSSRRTKAVRTRCPRRNRSTRRRSLRAATTVRPLAAFTRTTARCIPSSWRPPPLWS</sequence>
<keyword evidence="3" id="KW-1185">Reference proteome</keyword>
<feature type="region of interest" description="Disordered" evidence="1">
    <location>
        <begin position="1"/>
        <end position="48"/>
    </location>
</feature>
<dbReference type="EMBL" id="CAACVG010011016">
    <property type="protein sequence ID" value="VEN57218.1"/>
    <property type="molecule type" value="Genomic_DNA"/>
</dbReference>
<evidence type="ECO:0000313" key="3">
    <source>
        <dbReference type="Proteomes" id="UP000410492"/>
    </source>
</evidence>
<dbReference type="AlphaFoldDB" id="A0A653DB43"/>
<protein>
    <submittedName>
        <fullName evidence="2">Uncharacterized protein</fullName>
    </submittedName>
</protein>
<name>A0A653DB43_CALMS</name>
<accession>A0A653DB43</accession>
<organism evidence="2 3">
    <name type="scientific">Callosobruchus maculatus</name>
    <name type="common">Southern cowpea weevil</name>
    <name type="synonym">Pulse bruchid</name>
    <dbReference type="NCBI Taxonomy" id="64391"/>
    <lineage>
        <taxon>Eukaryota</taxon>
        <taxon>Metazoa</taxon>
        <taxon>Ecdysozoa</taxon>
        <taxon>Arthropoda</taxon>
        <taxon>Hexapoda</taxon>
        <taxon>Insecta</taxon>
        <taxon>Pterygota</taxon>
        <taxon>Neoptera</taxon>
        <taxon>Endopterygota</taxon>
        <taxon>Coleoptera</taxon>
        <taxon>Polyphaga</taxon>
        <taxon>Cucujiformia</taxon>
        <taxon>Chrysomeloidea</taxon>
        <taxon>Chrysomelidae</taxon>
        <taxon>Bruchinae</taxon>
        <taxon>Bruchini</taxon>
        <taxon>Callosobruchus</taxon>
    </lineage>
</organism>
<feature type="compositionally biased region" description="Basic residues" evidence="1">
    <location>
        <begin position="26"/>
        <end position="47"/>
    </location>
</feature>